<keyword evidence="10" id="KW-1185">Reference proteome</keyword>
<evidence type="ECO:0000259" key="7">
    <source>
        <dbReference type="Pfam" id="PF00467"/>
    </source>
</evidence>
<dbReference type="EMBL" id="BTFZ01000006">
    <property type="protein sequence ID" value="GMM35281.1"/>
    <property type="molecule type" value="Genomic_DNA"/>
</dbReference>
<evidence type="ECO:0000256" key="3">
    <source>
        <dbReference type="ARBA" id="ARBA00006592"/>
    </source>
</evidence>
<protein>
    <submittedName>
        <fullName evidence="9">Ribosomal 60S subunit protein L14B</fullName>
    </submittedName>
</protein>
<evidence type="ECO:0000256" key="6">
    <source>
        <dbReference type="ARBA" id="ARBA00023274"/>
    </source>
</evidence>
<comment type="similarity">
    <text evidence="3">Belongs to the eukaryotic ribosomal protein eL14 family.</text>
</comment>
<dbReference type="GO" id="GO:0006412">
    <property type="term" value="P:translation"/>
    <property type="evidence" value="ECO:0007669"/>
    <property type="project" value="InterPro"/>
</dbReference>
<dbReference type="SUPFAM" id="SSF50104">
    <property type="entry name" value="Translation proteins SH3-like domain"/>
    <property type="match status" value="1"/>
</dbReference>
<dbReference type="Proteomes" id="UP001360560">
    <property type="component" value="Unassembled WGS sequence"/>
</dbReference>
<organism evidence="9 10">
    <name type="scientific">Saccharomycopsis crataegensis</name>
    <dbReference type="NCBI Taxonomy" id="43959"/>
    <lineage>
        <taxon>Eukaryota</taxon>
        <taxon>Fungi</taxon>
        <taxon>Dikarya</taxon>
        <taxon>Ascomycota</taxon>
        <taxon>Saccharomycotina</taxon>
        <taxon>Saccharomycetes</taxon>
        <taxon>Saccharomycopsidaceae</taxon>
        <taxon>Saccharomycopsis</taxon>
    </lineage>
</organism>
<dbReference type="CDD" id="cd23702">
    <property type="entry name" value="eL14"/>
    <property type="match status" value="1"/>
</dbReference>
<dbReference type="GO" id="GO:0003723">
    <property type="term" value="F:RNA binding"/>
    <property type="evidence" value="ECO:0007669"/>
    <property type="project" value="InterPro"/>
</dbReference>
<dbReference type="InterPro" id="IPR014722">
    <property type="entry name" value="Rib_uL2_dom2"/>
</dbReference>
<dbReference type="InterPro" id="IPR039660">
    <property type="entry name" value="Ribosomal_eL14"/>
</dbReference>
<evidence type="ECO:0000259" key="8">
    <source>
        <dbReference type="Pfam" id="PF01929"/>
    </source>
</evidence>
<comment type="subcellular location">
    <subcellularLocation>
        <location evidence="2">Cytoplasm</location>
    </subcellularLocation>
</comment>
<evidence type="ECO:0000256" key="1">
    <source>
        <dbReference type="ARBA" id="ARBA00004021"/>
    </source>
</evidence>
<dbReference type="Pfam" id="PF01929">
    <property type="entry name" value="Ribosomal_L14e"/>
    <property type="match status" value="1"/>
</dbReference>
<dbReference type="InterPro" id="IPR002784">
    <property type="entry name" value="Ribosomal_eL14_dom"/>
</dbReference>
<dbReference type="InterPro" id="IPR008991">
    <property type="entry name" value="Translation_prot_SH3-like_sf"/>
</dbReference>
<keyword evidence="4" id="KW-0963">Cytoplasm</keyword>
<dbReference type="Pfam" id="PF00467">
    <property type="entry name" value="KOW"/>
    <property type="match status" value="1"/>
</dbReference>
<evidence type="ECO:0000256" key="4">
    <source>
        <dbReference type="ARBA" id="ARBA00022490"/>
    </source>
</evidence>
<dbReference type="Gene3D" id="2.30.30.30">
    <property type="match status" value="1"/>
</dbReference>
<feature type="domain" description="KOW" evidence="7">
    <location>
        <begin position="18"/>
        <end position="47"/>
    </location>
</feature>
<evidence type="ECO:0000256" key="2">
    <source>
        <dbReference type="ARBA" id="ARBA00004496"/>
    </source>
</evidence>
<gene>
    <name evidence="9" type="ORF">DASC09_026060</name>
</gene>
<evidence type="ECO:0000313" key="10">
    <source>
        <dbReference type="Proteomes" id="UP001360560"/>
    </source>
</evidence>
<evidence type="ECO:0000313" key="9">
    <source>
        <dbReference type="EMBL" id="GMM35281.1"/>
    </source>
</evidence>
<feature type="domain" description="Large ribosomal subunit protein eL14" evidence="8">
    <location>
        <begin position="55"/>
        <end position="129"/>
    </location>
</feature>
<dbReference type="PANTHER" id="PTHR11127:SF2">
    <property type="entry name" value="LARGE RIBOSOMAL SUBUNIT PROTEIN EL14"/>
    <property type="match status" value="1"/>
</dbReference>
<dbReference type="GO" id="GO:0042273">
    <property type="term" value="P:ribosomal large subunit biogenesis"/>
    <property type="evidence" value="ECO:0007669"/>
    <property type="project" value="TreeGrafter"/>
</dbReference>
<name>A0AAV5QL36_9ASCO</name>
<dbReference type="AlphaFoldDB" id="A0AAV5QL36"/>
<dbReference type="RefSeq" id="XP_064852281.1">
    <property type="nucleotide sequence ID" value="XM_064996209.1"/>
</dbReference>
<dbReference type="InterPro" id="IPR005824">
    <property type="entry name" value="KOW"/>
</dbReference>
<comment type="caution">
    <text evidence="9">The sequence shown here is derived from an EMBL/GenBank/DDBJ whole genome shotgun (WGS) entry which is preliminary data.</text>
</comment>
<reference evidence="9 10" key="1">
    <citation type="journal article" date="2023" name="Elife">
        <title>Identification of key yeast species and microbe-microbe interactions impacting larval growth of Drosophila in the wild.</title>
        <authorList>
            <person name="Mure A."/>
            <person name="Sugiura Y."/>
            <person name="Maeda R."/>
            <person name="Honda K."/>
            <person name="Sakurai N."/>
            <person name="Takahashi Y."/>
            <person name="Watada M."/>
            <person name="Katoh T."/>
            <person name="Gotoh A."/>
            <person name="Gotoh Y."/>
            <person name="Taniguchi I."/>
            <person name="Nakamura K."/>
            <person name="Hayashi T."/>
            <person name="Katayama T."/>
            <person name="Uemura T."/>
            <person name="Hattori Y."/>
        </authorList>
    </citation>
    <scope>NUCLEOTIDE SEQUENCE [LARGE SCALE GENOMIC DNA]</scope>
    <source>
        <strain evidence="9 10">SC-9</strain>
    </source>
</reference>
<proteinExistence type="inferred from homology"/>
<dbReference type="GO" id="GO:0003735">
    <property type="term" value="F:structural constituent of ribosome"/>
    <property type="evidence" value="ECO:0007669"/>
    <property type="project" value="InterPro"/>
</dbReference>
<dbReference type="GO" id="GO:0022625">
    <property type="term" value="C:cytosolic large ribosomal subunit"/>
    <property type="evidence" value="ECO:0007669"/>
    <property type="project" value="TreeGrafter"/>
</dbReference>
<sequence>MSTETSVTASKWRLVEAGRIVYINKGKFTGKLAVIVEIIDQKRVLIDGPSTGVARQAFSLTNLVLTPLTIAKFPRGAKSSVIAKKYASAEIENKWAATSWAKKIAQRNVRASLSDFDRFKVSVLKKERKLAAKKL</sequence>
<comment type="function">
    <text evidence="1">Component of the ribosome, a large ribonucleoprotein complex responsible for the synthesis of proteins in the cell. The small ribosomal subunit (SSU) binds messenger RNAs (mRNAs) and translates the encoded message by selecting cognate aminoacyl-transfer RNA (tRNA) molecules. The large subunit (LSU) contains the ribosomal catalytic site termed the peptidyl transferase center (PTC), which catalyzes the formation of peptide bonds, thereby polymerizing the amino acids delivered by tRNAs into a polypeptide chain. The nascent polypeptides leave the ribosome through a tunnel in the LSU and interact with protein factors that function in enzymatic processing, targeting, and the membrane insertion of nascent chains at the exit of the ribosomal tunnel.</text>
</comment>
<dbReference type="PANTHER" id="PTHR11127">
    <property type="entry name" value="60S RIBOSOMAL PROTEIN L14"/>
    <property type="match status" value="1"/>
</dbReference>
<dbReference type="GeneID" id="90073260"/>
<keyword evidence="6" id="KW-0687">Ribonucleoprotein</keyword>
<accession>A0AAV5QL36</accession>
<keyword evidence="5" id="KW-0689">Ribosomal protein</keyword>
<dbReference type="Gene3D" id="6.10.250.2270">
    <property type="match status" value="1"/>
</dbReference>
<evidence type="ECO:0000256" key="5">
    <source>
        <dbReference type="ARBA" id="ARBA00022980"/>
    </source>
</evidence>
<dbReference type="FunFam" id="2.30.30.30:FF:000030">
    <property type="entry name" value="60S ribosomal protein L14"/>
    <property type="match status" value="1"/>
</dbReference>